<evidence type="ECO:0000256" key="1">
    <source>
        <dbReference type="SAM" id="Phobius"/>
    </source>
</evidence>
<keyword evidence="1" id="KW-0812">Transmembrane</keyword>
<dbReference type="EMBL" id="VDDA01000006">
    <property type="protein sequence ID" value="TNC12439.1"/>
    <property type="molecule type" value="Genomic_DNA"/>
</dbReference>
<gene>
    <name evidence="2" type="ORF">FF100_16635</name>
</gene>
<reference evidence="2 3" key="1">
    <citation type="submission" date="2019-06" db="EMBL/GenBank/DDBJ databases">
        <title>Genome of Methylobacterium sp. 17Sr1-39.</title>
        <authorList>
            <person name="Seo T."/>
        </authorList>
    </citation>
    <scope>NUCLEOTIDE SEQUENCE [LARGE SCALE GENOMIC DNA]</scope>
    <source>
        <strain evidence="2 3">17Sr1-39</strain>
    </source>
</reference>
<keyword evidence="1" id="KW-1133">Transmembrane helix</keyword>
<evidence type="ECO:0000313" key="3">
    <source>
        <dbReference type="Proteomes" id="UP000305267"/>
    </source>
</evidence>
<feature type="transmembrane region" description="Helical" evidence="1">
    <location>
        <begin position="46"/>
        <end position="68"/>
    </location>
</feature>
<feature type="transmembrane region" description="Helical" evidence="1">
    <location>
        <begin position="80"/>
        <end position="102"/>
    </location>
</feature>
<dbReference type="Proteomes" id="UP000305267">
    <property type="component" value="Unassembled WGS sequence"/>
</dbReference>
<dbReference type="InterPro" id="IPR009937">
    <property type="entry name" value="Phage_holin_3_6"/>
</dbReference>
<dbReference type="OrthoDB" id="7998737at2"/>
<name>A0A5C4LF41_9HYPH</name>
<sequence length="109" mass="11426">MVRSDRQVSTIKLVAEAVRLASSLAVKEITLFSGEVDRIVRVVSAYTLWGGTIVLLACVSGFLLLMALVKGLGGLIGSEAVAAVIGAAPFAAAAVLLTVWGLRKMDVRR</sequence>
<accession>A0A5C4LF41</accession>
<comment type="caution">
    <text evidence="2">The sequence shown here is derived from an EMBL/GenBank/DDBJ whole genome shotgun (WGS) entry which is preliminary data.</text>
</comment>
<protein>
    <submittedName>
        <fullName evidence="2">Phage holin family protein</fullName>
    </submittedName>
</protein>
<keyword evidence="1" id="KW-0472">Membrane</keyword>
<dbReference type="AlphaFoldDB" id="A0A5C4LF41"/>
<dbReference type="Pfam" id="PF07332">
    <property type="entry name" value="Phage_holin_3_6"/>
    <property type="match status" value="1"/>
</dbReference>
<organism evidence="2 3">
    <name type="scientific">Methylobacterium terricola</name>
    <dbReference type="NCBI Taxonomy" id="2583531"/>
    <lineage>
        <taxon>Bacteria</taxon>
        <taxon>Pseudomonadati</taxon>
        <taxon>Pseudomonadota</taxon>
        <taxon>Alphaproteobacteria</taxon>
        <taxon>Hyphomicrobiales</taxon>
        <taxon>Methylobacteriaceae</taxon>
        <taxon>Methylobacterium</taxon>
    </lineage>
</organism>
<evidence type="ECO:0000313" key="2">
    <source>
        <dbReference type="EMBL" id="TNC12439.1"/>
    </source>
</evidence>
<proteinExistence type="predicted"/>
<keyword evidence="3" id="KW-1185">Reference proteome</keyword>